<dbReference type="Pfam" id="PF22022">
    <property type="entry name" value="Phage_int_M"/>
    <property type="match status" value="1"/>
</dbReference>
<dbReference type="Gene3D" id="1.10.150.130">
    <property type="match status" value="1"/>
</dbReference>
<feature type="domain" description="Tyr recombinase" evidence="5">
    <location>
        <begin position="126"/>
        <end position="287"/>
    </location>
</feature>
<dbReference type="Pfam" id="PF00589">
    <property type="entry name" value="Phage_integrase"/>
    <property type="match status" value="1"/>
</dbReference>
<evidence type="ECO:0000256" key="1">
    <source>
        <dbReference type="ARBA" id="ARBA00008857"/>
    </source>
</evidence>
<dbReference type="InterPro" id="IPR010998">
    <property type="entry name" value="Integrase_recombinase_N"/>
</dbReference>
<dbReference type="GO" id="GO:0006310">
    <property type="term" value="P:DNA recombination"/>
    <property type="evidence" value="ECO:0007669"/>
    <property type="project" value="UniProtKB-KW"/>
</dbReference>
<evidence type="ECO:0000256" key="3">
    <source>
        <dbReference type="ARBA" id="ARBA00023125"/>
    </source>
</evidence>
<dbReference type="PANTHER" id="PTHR30629:SF2">
    <property type="entry name" value="PROPHAGE INTEGRASE INTS-RELATED"/>
    <property type="match status" value="1"/>
</dbReference>
<evidence type="ECO:0000259" key="5">
    <source>
        <dbReference type="Pfam" id="PF00589"/>
    </source>
</evidence>
<evidence type="ECO:0000256" key="4">
    <source>
        <dbReference type="ARBA" id="ARBA00023172"/>
    </source>
</evidence>
<accession>A0A2U1UU62</accession>
<reference evidence="7 9" key="1">
    <citation type="submission" date="2018-04" db="EMBL/GenBank/DDBJ databases">
        <title>Brenneria corticis sp.nov.</title>
        <authorList>
            <person name="Li Y."/>
        </authorList>
    </citation>
    <scope>NUCLEOTIDE SEQUENCE [LARGE SCALE GENOMIC DNA]</scope>
    <source>
        <strain evidence="7 9">LMG 2694</strain>
    </source>
</reference>
<evidence type="ECO:0000313" key="8">
    <source>
        <dbReference type="EMBL" id="QCR04908.1"/>
    </source>
</evidence>
<dbReference type="InterPro" id="IPR053876">
    <property type="entry name" value="Phage_int_M"/>
</dbReference>
<dbReference type="InterPro" id="IPR013762">
    <property type="entry name" value="Integrase-like_cat_sf"/>
</dbReference>
<keyword evidence="4" id="KW-0233">DNA recombination</keyword>
<sequence>MRIANHITPALIGWANPSFRKLSSWLDVYESIIRAKPFDSKTLSNKLTILRTINQLLGKIPVRNITPQNAVSVIDFYIAQHKNRTAQIAHFMLTDIFREAEYNGWVYKNPVTSVLKPEALVRREKLTLDEWRSIYNAALCVCPSYFHHAMRIALVTAQRRRDISDMTRAQVFDEHLHIQQQKTGAKIAIPITLTLEIADMQLSDVLSDCTGNNHVLYSRRISPHSLTTWFQIARDTAYGAEHWTGSPPTFHEQRSLAERLYRDQGIDTRRLLGHKYQRTTDRYNNDYGKEWRRLII</sequence>
<dbReference type="SUPFAM" id="SSF56349">
    <property type="entry name" value="DNA breaking-rejoining enzymes"/>
    <property type="match status" value="1"/>
</dbReference>
<dbReference type="InterPro" id="IPR050808">
    <property type="entry name" value="Phage_Integrase"/>
</dbReference>
<keyword evidence="10" id="KW-1185">Reference proteome</keyword>
<dbReference type="GO" id="GO:0003677">
    <property type="term" value="F:DNA binding"/>
    <property type="evidence" value="ECO:0007669"/>
    <property type="project" value="UniProtKB-KW"/>
</dbReference>
<organism evidence="7 9">
    <name type="scientific">Brenneria nigrifluens DSM 30175 = ATCC 13028</name>
    <dbReference type="NCBI Taxonomy" id="1121120"/>
    <lineage>
        <taxon>Bacteria</taxon>
        <taxon>Pseudomonadati</taxon>
        <taxon>Pseudomonadota</taxon>
        <taxon>Gammaproteobacteria</taxon>
        <taxon>Enterobacterales</taxon>
        <taxon>Pectobacteriaceae</taxon>
        <taxon>Brenneria</taxon>
    </lineage>
</organism>
<dbReference type="EMBL" id="QDKK01000004">
    <property type="protein sequence ID" value="PWC25152.1"/>
    <property type="molecule type" value="Genomic_DNA"/>
</dbReference>
<reference evidence="8 10" key="2">
    <citation type="submission" date="2018-11" db="EMBL/GenBank/DDBJ databases">
        <title>Genome sequences of Brenneria nigrifluens and Brenneria rubrifaciens.</title>
        <authorList>
            <person name="Poret-Peterson A.T."/>
            <person name="McClean A.E."/>
            <person name="Kluepfel D.A."/>
        </authorList>
    </citation>
    <scope>NUCLEOTIDE SEQUENCE [LARGE SCALE GENOMIC DNA]</scope>
    <source>
        <strain evidence="8 10">ATCC 13028</strain>
    </source>
</reference>
<evidence type="ECO:0000313" key="10">
    <source>
        <dbReference type="Proteomes" id="UP000303847"/>
    </source>
</evidence>
<dbReference type="Gene3D" id="1.10.443.10">
    <property type="entry name" value="Intergrase catalytic core"/>
    <property type="match status" value="1"/>
</dbReference>
<dbReference type="RefSeq" id="WP_009113100.1">
    <property type="nucleotide sequence ID" value="NZ_CP034036.1"/>
</dbReference>
<dbReference type="AlphaFoldDB" id="A0A2U1UU62"/>
<gene>
    <name evidence="7" type="ORF">DDT54_04420</name>
    <name evidence="8" type="ORF">EH206_12385</name>
</gene>
<dbReference type="EMBL" id="CP034036">
    <property type="protein sequence ID" value="QCR04908.1"/>
    <property type="molecule type" value="Genomic_DNA"/>
</dbReference>
<dbReference type="OrthoDB" id="8781634at2"/>
<dbReference type="InterPro" id="IPR011010">
    <property type="entry name" value="DNA_brk_join_enz"/>
</dbReference>
<dbReference type="InterPro" id="IPR002104">
    <property type="entry name" value="Integrase_catalytic"/>
</dbReference>
<keyword evidence="3" id="KW-0238">DNA-binding</keyword>
<dbReference type="Proteomes" id="UP000295985">
    <property type="component" value="Unassembled WGS sequence"/>
</dbReference>
<feature type="domain" description="Phage integrase central" evidence="6">
    <location>
        <begin position="40"/>
        <end position="112"/>
    </location>
</feature>
<proteinExistence type="inferred from homology"/>
<comment type="similarity">
    <text evidence="1">Belongs to the 'phage' integrase family.</text>
</comment>
<evidence type="ECO:0000313" key="7">
    <source>
        <dbReference type="EMBL" id="PWC25152.1"/>
    </source>
</evidence>
<dbReference type="Proteomes" id="UP000303847">
    <property type="component" value="Chromosome"/>
</dbReference>
<keyword evidence="2" id="KW-0229">DNA integration</keyword>
<evidence type="ECO:0000259" key="6">
    <source>
        <dbReference type="Pfam" id="PF22022"/>
    </source>
</evidence>
<dbReference type="GO" id="GO:0015074">
    <property type="term" value="P:DNA integration"/>
    <property type="evidence" value="ECO:0007669"/>
    <property type="project" value="UniProtKB-KW"/>
</dbReference>
<evidence type="ECO:0000256" key="2">
    <source>
        <dbReference type="ARBA" id="ARBA00022908"/>
    </source>
</evidence>
<name>A0A2U1UU62_9GAMM</name>
<evidence type="ECO:0000313" key="9">
    <source>
        <dbReference type="Proteomes" id="UP000295985"/>
    </source>
</evidence>
<dbReference type="PANTHER" id="PTHR30629">
    <property type="entry name" value="PROPHAGE INTEGRASE"/>
    <property type="match status" value="1"/>
</dbReference>
<protein>
    <submittedName>
        <fullName evidence="7">Integrase</fullName>
    </submittedName>
</protein>